<keyword evidence="1" id="KW-0963">Cytoplasm</keyword>
<comment type="pathway">
    <text evidence="9">Isoprenoid biosynthesis; isopentenyl diphosphate biosynthesis via mevalonate pathway; isopentenyl diphosphate from (R)-mevalonate: step 1/3.</text>
</comment>
<dbReference type="Pfam" id="PF00288">
    <property type="entry name" value="GHMP_kinases_N"/>
    <property type="match status" value="1"/>
</dbReference>
<evidence type="ECO:0000256" key="4">
    <source>
        <dbReference type="ARBA" id="ARBA00022741"/>
    </source>
</evidence>
<organism evidence="14">
    <name type="scientific">Caldiarchaeum subterraneum</name>
    <dbReference type="NCBI Taxonomy" id="311458"/>
    <lineage>
        <taxon>Archaea</taxon>
        <taxon>Nitrososphaerota</taxon>
        <taxon>Candidatus Caldarchaeales</taxon>
        <taxon>Candidatus Caldarchaeaceae</taxon>
        <taxon>Candidatus Caldarchaeum</taxon>
    </lineage>
</organism>
<dbReference type="InterPro" id="IPR014721">
    <property type="entry name" value="Ribsml_uS5_D2-typ_fold_subgr"/>
</dbReference>
<dbReference type="PANTHER" id="PTHR43290">
    <property type="entry name" value="MEVALONATE KINASE"/>
    <property type="match status" value="1"/>
</dbReference>
<proteinExistence type="predicted"/>
<dbReference type="PANTHER" id="PTHR43290:SF2">
    <property type="entry name" value="MEVALONATE KINASE"/>
    <property type="match status" value="1"/>
</dbReference>
<dbReference type="SUPFAM" id="SSF55060">
    <property type="entry name" value="GHMP Kinase, C-terminal domain"/>
    <property type="match status" value="1"/>
</dbReference>
<feature type="domain" description="GHMP kinase C-terminal" evidence="11">
    <location>
        <begin position="225"/>
        <end position="303"/>
    </location>
</feature>
<evidence type="ECO:0000313" key="15">
    <source>
        <dbReference type="EMBL" id="HHN51765.1"/>
    </source>
</evidence>
<dbReference type="EMBL" id="DRXG01000007">
    <property type="protein sequence ID" value="HHN51765.1"/>
    <property type="molecule type" value="Genomic_DNA"/>
</dbReference>
<dbReference type="EMBL" id="DTAD01000044">
    <property type="protein sequence ID" value="HGN90366.1"/>
    <property type="molecule type" value="Genomic_DNA"/>
</dbReference>
<name>A0A7C4E2F3_CALS0</name>
<dbReference type="InterPro" id="IPR020568">
    <property type="entry name" value="Ribosomal_Su5_D2-typ_SF"/>
</dbReference>
<dbReference type="InterPro" id="IPR006204">
    <property type="entry name" value="GHMP_kinase_N_dom"/>
</dbReference>
<keyword evidence="5 14" id="KW-0418">Kinase</keyword>
<dbReference type="NCBIfam" id="TIGR00549">
    <property type="entry name" value="mevalon_kin"/>
    <property type="match status" value="1"/>
</dbReference>
<evidence type="ECO:0000256" key="7">
    <source>
        <dbReference type="ARBA" id="ARBA00022842"/>
    </source>
</evidence>
<dbReference type="GO" id="GO:0005829">
    <property type="term" value="C:cytosol"/>
    <property type="evidence" value="ECO:0007669"/>
    <property type="project" value="TreeGrafter"/>
</dbReference>
<sequence>MRKQVKVFAPGKVILFGEHFVVSGYPAIVTAIDRGVTVTARKADDKFVIVSKHSAATWNISGETITAKPAALAPLYNMVREMCLDHGVPCTGWVEIESDLVSGGGLGSSAAVSVALAGAVSILHEIDLSRDQLIHYALKAEKEFHGRPSGIDPTISTVGGTISYRGLGKYTAIEVEKPLDLIIVFSGRKRKTSKMVDVVQRFAEEKKNVFSELVKLYSHVYEMAKTALVEGDFQTVGRLFTLNHFLLRSVGVSDNVLEEIVKNLRSKGVYGAKLTGAGGGGCVIAVADGRAEEIAETMARLYPSAWISRTGVAGVGEKA</sequence>
<dbReference type="EC" id="2.7.1.36" evidence="14"/>
<accession>A0A7C4E2F3</accession>
<dbReference type="InterPro" id="IPR019539">
    <property type="entry name" value="GalKase_N"/>
</dbReference>
<keyword evidence="8" id="KW-0443">Lipid metabolism</keyword>
<dbReference type="EMBL" id="DTCM01000038">
    <property type="protein sequence ID" value="HGL40672.1"/>
    <property type="molecule type" value="Genomic_DNA"/>
</dbReference>
<dbReference type="Gene3D" id="3.30.230.10">
    <property type="match status" value="1"/>
</dbReference>
<dbReference type="InterPro" id="IPR036554">
    <property type="entry name" value="GHMP_kinase_C_sf"/>
</dbReference>
<keyword evidence="3 14" id="KW-0808">Transferase</keyword>
<evidence type="ECO:0000256" key="6">
    <source>
        <dbReference type="ARBA" id="ARBA00022840"/>
    </source>
</evidence>
<evidence type="ECO:0000313" key="14">
    <source>
        <dbReference type="EMBL" id="HGN90366.1"/>
    </source>
</evidence>
<dbReference type="GO" id="GO:0005524">
    <property type="term" value="F:ATP binding"/>
    <property type="evidence" value="ECO:0007669"/>
    <property type="project" value="UniProtKB-KW"/>
</dbReference>
<keyword evidence="2" id="KW-0444">Lipid biosynthesis</keyword>
<evidence type="ECO:0000256" key="5">
    <source>
        <dbReference type="ARBA" id="ARBA00022777"/>
    </source>
</evidence>
<dbReference type="InterPro" id="IPR013750">
    <property type="entry name" value="GHMP_kinase_C_dom"/>
</dbReference>
<dbReference type="UniPathway" id="UPA00057">
    <property type="reaction ID" value="UER00098"/>
</dbReference>
<feature type="domain" description="Galactokinase N-terminal" evidence="12">
    <location>
        <begin position="7"/>
        <end position="42"/>
    </location>
</feature>
<evidence type="ECO:0000313" key="13">
    <source>
        <dbReference type="EMBL" id="HGL40672.1"/>
    </source>
</evidence>
<keyword evidence="7" id="KW-0460">Magnesium</keyword>
<dbReference type="GO" id="GO:0004496">
    <property type="term" value="F:mevalonate kinase activity"/>
    <property type="evidence" value="ECO:0007669"/>
    <property type="project" value="UniProtKB-EC"/>
</dbReference>
<dbReference type="PRINTS" id="PR00959">
    <property type="entry name" value="MEVGALKINASE"/>
</dbReference>
<reference evidence="14" key="1">
    <citation type="journal article" date="2020" name="mSystems">
        <title>Genome- and Community-Level Interaction Insights into Carbon Utilization and Element Cycling Functions of Hydrothermarchaeota in Hydrothermal Sediment.</title>
        <authorList>
            <person name="Zhou Z."/>
            <person name="Liu Y."/>
            <person name="Xu W."/>
            <person name="Pan J."/>
            <person name="Luo Z.H."/>
            <person name="Li M."/>
        </authorList>
    </citation>
    <scope>NUCLEOTIDE SEQUENCE [LARGE SCALE GENOMIC DNA]</scope>
    <source>
        <strain evidence="15">SpSt-1073</strain>
        <strain evidence="14">SpSt-613</strain>
        <strain evidence="13">SpSt-669</strain>
    </source>
</reference>
<dbReference type="GO" id="GO:0005975">
    <property type="term" value="P:carbohydrate metabolic process"/>
    <property type="evidence" value="ECO:0007669"/>
    <property type="project" value="UniProtKB-ARBA"/>
</dbReference>
<dbReference type="AlphaFoldDB" id="A0A7C4E2F3"/>
<dbReference type="GO" id="GO:0019287">
    <property type="term" value="P:isopentenyl diphosphate biosynthetic process, mevalonate pathway"/>
    <property type="evidence" value="ECO:0007669"/>
    <property type="project" value="UniProtKB-UniPathway"/>
</dbReference>
<dbReference type="Pfam" id="PF10509">
    <property type="entry name" value="GalKase_gal_bdg"/>
    <property type="match status" value="1"/>
</dbReference>
<comment type="caution">
    <text evidence="14">The sequence shown here is derived from an EMBL/GenBank/DDBJ whole genome shotgun (WGS) entry which is preliminary data.</text>
</comment>
<evidence type="ECO:0000259" key="11">
    <source>
        <dbReference type="Pfam" id="PF08544"/>
    </source>
</evidence>
<evidence type="ECO:0000256" key="1">
    <source>
        <dbReference type="ARBA" id="ARBA00022490"/>
    </source>
</evidence>
<evidence type="ECO:0000256" key="8">
    <source>
        <dbReference type="ARBA" id="ARBA00023098"/>
    </source>
</evidence>
<evidence type="ECO:0000256" key="3">
    <source>
        <dbReference type="ARBA" id="ARBA00022679"/>
    </source>
</evidence>
<evidence type="ECO:0000256" key="2">
    <source>
        <dbReference type="ARBA" id="ARBA00022516"/>
    </source>
</evidence>
<dbReference type="Pfam" id="PF08544">
    <property type="entry name" value="GHMP_kinases_C"/>
    <property type="match status" value="1"/>
</dbReference>
<evidence type="ECO:0000259" key="12">
    <source>
        <dbReference type="Pfam" id="PF10509"/>
    </source>
</evidence>
<feature type="domain" description="GHMP kinase N-terminal" evidence="10">
    <location>
        <begin position="79"/>
        <end position="160"/>
    </location>
</feature>
<evidence type="ECO:0000256" key="9">
    <source>
        <dbReference type="ARBA" id="ARBA00029438"/>
    </source>
</evidence>
<dbReference type="InterPro" id="IPR006205">
    <property type="entry name" value="Mev_gal_kin"/>
</dbReference>
<keyword evidence="6" id="KW-0067">ATP-binding</keyword>
<dbReference type="SUPFAM" id="SSF54211">
    <property type="entry name" value="Ribosomal protein S5 domain 2-like"/>
    <property type="match status" value="1"/>
</dbReference>
<evidence type="ECO:0000259" key="10">
    <source>
        <dbReference type="Pfam" id="PF00288"/>
    </source>
</evidence>
<keyword evidence="4" id="KW-0547">Nucleotide-binding</keyword>
<dbReference type="Gene3D" id="3.30.70.890">
    <property type="entry name" value="GHMP kinase, C-terminal domain"/>
    <property type="match status" value="1"/>
</dbReference>
<gene>
    <name evidence="14" type="primary">mvk</name>
    <name evidence="15" type="ORF">ENM30_00470</name>
    <name evidence="14" type="ORF">ENT82_04480</name>
    <name evidence="13" type="ORF">ENU43_03280</name>
</gene>
<protein>
    <submittedName>
        <fullName evidence="14">Mevalonate kinase</fullName>
        <ecNumber evidence="14">2.7.1.36</ecNumber>
    </submittedName>
</protein>